<keyword evidence="4" id="KW-1185">Reference proteome</keyword>
<dbReference type="AlphaFoldDB" id="A0A1R2AUW7"/>
<evidence type="ECO:0000256" key="2">
    <source>
        <dbReference type="SAM" id="MobiDB-lite"/>
    </source>
</evidence>
<gene>
    <name evidence="3" type="ORF">SteCoe_34266</name>
</gene>
<feature type="compositionally biased region" description="Acidic residues" evidence="2">
    <location>
        <begin position="254"/>
        <end position="265"/>
    </location>
</feature>
<name>A0A1R2AUW7_9CILI</name>
<keyword evidence="1" id="KW-0175">Coiled coil</keyword>
<feature type="coiled-coil region" evidence="1">
    <location>
        <begin position="169"/>
        <end position="196"/>
    </location>
</feature>
<feature type="coiled-coil region" evidence="1">
    <location>
        <begin position="104"/>
        <end position="145"/>
    </location>
</feature>
<dbReference type="Proteomes" id="UP000187209">
    <property type="component" value="Unassembled WGS sequence"/>
</dbReference>
<proteinExistence type="predicted"/>
<sequence length="283" mass="32848">MLKNDITENSKQLFLTSCKKLLKNKISSIQKTLDLSNIKILSSLSNLESLELSSQSSESQEKLIIIQKLKYDYKEDTQCLKHSLNLNDFYESILKEFENCTIKIEDLLKRLELLVDSNNSLQDALREMEEEKQQYQQKLLAFETVPKFEENPGFDSLSLEKPIIYGYSEEDYLEKLKVLEDENSKLRAEIESLRSSYSSLHYSTSEEDIISKKSSLEEIMDTSEFNKVNEYVYTIPPRPQRPKTTLNENIFIQDDNESSISDDELPSPQLDASTDELEFETTL</sequence>
<comment type="caution">
    <text evidence="3">The sequence shown here is derived from an EMBL/GenBank/DDBJ whole genome shotgun (WGS) entry which is preliminary data.</text>
</comment>
<reference evidence="3 4" key="1">
    <citation type="submission" date="2016-11" db="EMBL/GenBank/DDBJ databases">
        <title>The macronuclear genome of Stentor coeruleus: a giant cell with tiny introns.</title>
        <authorList>
            <person name="Slabodnick M."/>
            <person name="Ruby J.G."/>
            <person name="Reiff S.B."/>
            <person name="Swart E.C."/>
            <person name="Gosai S."/>
            <person name="Prabakaran S."/>
            <person name="Witkowska E."/>
            <person name="Larue G.E."/>
            <person name="Fisher S."/>
            <person name="Freeman R.M."/>
            <person name="Gunawardena J."/>
            <person name="Chu W."/>
            <person name="Stover N.A."/>
            <person name="Gregory B.D."/>
            <person name="Nowacki M."/>
            <person name="Derisi J."/>
            <person name="Roy S.W."/>
            <person name="Marshall W.F."/>
            <person name="Sood P."/>
        </authorList>
    </citation>
    <scope>NUCLEOTIDE SEQUENCE [LARGE SCALE GENOMIC DNA]</scope>
    <source>
        <strain evidence="3">WM001</strain>
    </source>
</reference>
<evidence type="ECO:0000256" key="1">
    <source>
        <dbReference type="SAM" id="Coils"/>
    </source>
</evidence>
<evidence type="ECO:0000313" key="4">
    <source>
        <dbReference type="Proteomes" id="UP000187209"/>
    </source>
</evidence>
<feature type="compositionally biased region" description="Acidic residues" evidence="2">
    <location>
        <begin position="273"/>
        <end position="283"/>
    </location>
</feature>
<protein>
    <submittedName>
        <fullName evidence="3">Uncharacterized protein</fullName>
    </submittedName>
</protein>
<organism evidence="3 4">
    <name type="scientific">Stentor coeruleus</name>
    <dbReference type="NCBI Taxonomy" id="5963"/>
    <lineage>
        <taxon>Eukaryota</taxon>
        <taxon>Sar</taxon>
        <taxon>Alveolata</taxon>
        <taxon>Ciliophora</taxon>
        <taxon>Postciliodesmatophora</taxon>
        <taxon>Heterotrichea</taxon>
        <taxon>Heterotrichida</taxon>
        <taxon>Stentoridae</taxon>
        <taxon>Stentor</taxon>
    </lineage>
</organism>
<accession>A0A1R2AUW7</accession>
<feature type="region of interest" description="Disordered" evidence="2">
    <location>
        <begin position="253"/>
        <end position="283"/>
    </location>
</feature>
<evidence type="ECO:0000313" key="3">
    <source>
        <dbReference type="EMBL" id="OMJ68316.1"/>
    </source>
</evidence>
<dbReference type="EMBL" id="MPUH01001350">
    <property type="protein sequence ID" value="OMJ68316.1"/>
    <property type="molecule type" value="Genomic_DNA"/>
</dbReference>